<evidence type="ECO:0000313" key="3">
    <source>
        <dbReference type="Proteomes" id="UP000092154"/>
    </source>
</evidence>
<protein>
    <recommendedName>
        <fullName evidence="4">Secreted protein</fullName>
    </recommendedName>
</protein>
<reference evidence="2 3" key="1">
    <citation type="submission" date="2016-06" db="EMBL/GenBank/DDBJ databases">
        <title>Comparative genomics of the ectomycorrhizal sister species Rhizopogon vinicolor and Rhizopogon vesiculosus (Basidiomycota: Boletales) reveals a divergence of the mating type B locus.</title>
        <authorList>
            <consortium name="DOE Joint Genome Institute"/>
            <person name="Mujic A.B."/>
            <person name="Kuo A."/>
            <person name="Tritt A."/>
            <person name="Lipzen A."/>
            <person name="Chen C."/>
            <person name="Johnson J."/>
            <person name="Sharma A."/>
            <person name="Barry K."/>
            <person name="Grigoriev I.V."/>
            <person name="Spatafora J.W."/>
        </authorList>
    </citation>
    <scope>NUCLEOTIDE SEQUENCE [LARGE SCALE GENOMIC DNA]</scope>
    <source>
        <strain evidence="2 3">AM-OR11-026</strain>
    </source>
</reference>
<name>A0A1B7NFP7_9AGAM</name>
<organism evidence="2 3">
    <name type="scientific">Rhizopogon vinicolor AM-OR11-026</name>
    <dbReference type="NCBI Taxonomy" id="1314800"/>
    <lineage>
        <taxon>Eukaryota</taxon>
        <taxon>Fungi</taxon>
        <taxon>Dikarya</taxon>
        <taxon>Basidiomycota</taxon>
        <taxon>Agaricomycotina</taxon>
        <taxon>Agaricomycetes</taxon>
        <taxon>Agaricomycetidae</taxon>
        <taxon>Boletales</taxon>
        <taxon>Suillineae</taxon>
        <taxon>Rhizopogonaceae</taxon>
        <taxon>Rhizopogon</taxon>
    </lineage>
</organism>
<dbReference type="Proteomes" id="UP000092154">
    <property type="component" value="Unassembled WGS sequence"/>
</dbReference>
<dbReference type="AlphaFoldDB" id="A0A1B7NFP7"/>
<evidence type="ECO:0000256" key="1">
    <source>
        <dbReference type="SAM" id="SignalP"/>
    </source>
</evidence>
<gene>
    <name evidence="2" type="ORF">K503DRAFT_64770</name>
</gene>
<dbReference type="EMBL" id="KV448133">
    <property type="protein sequence ID" value="OAX43716.1"/>
    <property type="molecule type" value="Genomic_DNA"/>
</dbReference>
<proteinExistence type="predicted"/>
<sequence length="187" mass="20536">MSHSHRGTASVVSSLRLGCALAVSLCVISSAPARSAYSCSCGCATEEGQAWVQCQHRALPVQNVRQRPAQYPSCHHLIPAHQHPWLAHLPIMRFTWAVDRQQLCFNAAAERMQFRNLTSHVLTRLCKSQPLPPPPPSGPSAQLQRELPGVIPEEGYVPHARFKADPLEGRGAIAQEVSCSEFHDALH</sequence>
<feature type="chain" id="PRO_5008597994" description="Secreted protein" evidence="1">
    <location>
        <begin position="23"/>
        <end position="187"/>
    </location>
</feature>
<accession>A0A1B7NFP7</accession>
<evidence type="ECO:0008006" key="4">
    <source>
        <dbReference type="Google" id="ProtNLM"/>
    </source>
</evidence>
<keyword evidence="1" id="KW-0732">Signal</keyword>
<evidence type="ECO:0000313" key="2">
    <source>
        <dbReference type="EMBL" id="OAX43716.1"/>
    </source>
</evidence>
<dbReference type="InParanoid" id="A0A1B7NFP7"/>
<feature type="signal peptide" evidence="1">
    <location>
        <begin position="1"/>
        <end position="22"/>
    </location>
</feature>
<keyword evidence="3" id="KW-1185">Reference proteome</keyword>